<gene>
    <name evidence="2" type="ORF">LCGC14_1055500</name>
</gene>
<reference evidence="2" key="1">
    <citation type="journal article" date="2015" name="Nature">
        <title>Complex archaea that bridge the gap between prokaryotes and eukaryotes.</title>
        <authorList>
            <person name="Spang A."/>
            <person name="Saw J.H."/>
            <person name="Jorgensen S.L."/>
            <person name="Zaremba-Niedzwiedzka K."/>
            <person name="Martijn J."/>
            <person name="Lind A.E."/>
            <person name="van Eijk R."/>
            <person name="Schleper C."/>
            <person name="Guy L."/>
            <person name="Ettema T.J."/>
        </authorList>
    </citation>
    <scope>NUCLEOTIDE SEQUENCE</scope>
</reference>
<organism evidence="2">
    <name type="scientific">marine sediment metagenome</name>
    <dbReference type="NCBI Taxonomy" id="412755"/>
    <lineage>
        <taxon>unclassified sequences</taxon>
        <taxon>metagenomes</taxon>
        <taxon>ecological metagenomes</taxon>
    </lineage>
</organism>
<keyword evidence="1" id="KW-1133">Transmembrane helix</keyword>
<sequence>MAKQNNTILWIIGIVIIFLVFTNSSFTKKEDFVALKVHYYDQSGNEINMQENEVEIKSETKNFFKDLISSINIFAIGDFINFWGFASANDDAEGITTNGVNIWVVDDTDFDVYKYTMSGSYLGRWSLNSGQDNPQGITTNGVNIWVVDDTPGGESVFKYTMSGSYINRWLLRDASEVNGRPTGITTDGSSIWITDYYNGVFKYTMSGSFVNRWFLQSPNIQPDGITTDGNYIWVVDNTNDRAFKYFKNGAFVDSWILQSSNVNPTGITFDGNRFLVSDESSSNEGAFVYDGPCQQDTCSSIGKQCGTWGDSCGGTITCGPCQAGSTCDAGGMCLLTPTFISFEITATNTGDVPFKNLAPSSANPIEFWTVLDKTIYNLPIGGFQTWVSGQIEIKPEWDATTVFSVCISGEDIFTNQTITKCNSVSGVV</sequence>
<protein>
    <submittedName>
        <fullName evidence="2">Uncharacterized protein</fullName>
    </submittedName>
</protein>
<accession>A0A0F9MMM9</accession>
<dbReference type="Gene3D" id="2.120.10.30">
    <property type="entry name" value="TolB, C-terminal domain"/>
    <property type="match status" value="1"/>
</dbReference>
<proteinExistence type="predicted"/>
<dbReference type="PANTHER" id="PTHR24104:SF25">
    <property type="entry name" value="PROTEIN LIN-41"/>
    <property type="match status" value="1"/>
</dbReference>
<dbReference type="GO" id="GO:0008270">
    <property type="term" value="F:zinc ion binding"/>
    <property type="evidence" value="ECO:0007669"/>
    <property type="project" value="UniProtKB-KW"/>
</dbReference>
<comment type="caution">
    <text evidence="2">The sequence shown here is derived from an EMBL/GenBank/DDBJ whole genome shotgun (WGS) entry which is preliminary data.</text>
</comment>
<dbReference type="AlphaFoldDB" id="A0A0F9MMM9"/>
<dbReference type="InterPro" id="IPR050952">
    <property type="entry name" value="TRIM-NHL_E3_ligases"/>
</dbReference>
<feature type="transmembrane region" description="Helical" evidence="1">
    <location>
        <begin position="7"/>
        <end position="26"/>
    </location>
</feature>
<dbReference type="SUPFAM" id="SSF63825">
    <property type="entry name" value="YWTD domain"/>
    <property type="match status" value="1"/>
</dbReference>
<name>A0A0F9MMM9_9ZZZZ</name>
<dbReference type="PANTHER" id="PTHR24104">
    <property type="entry name" value="E3 UBIQUITIN-PROTEIN LIGASE NHLRC1-RELATED"/>
    <property type="match status" value="1"/>
</dbReference>
<evidence type="ECO:0000256" key="1">
    <source>
        <dbReference type="SAM" id="Phobius"/>
    </source>
</evidence>
<keyword evidence="1" id="KW-0812">Transmembrane</keyword>
<dbReference type="InterPro" id="IPR011042">
    <property type="entry name" value="6-blade_b-propeller_TolB-like"/>
</dbReference>
<dbReference type="EMBL" id="LAZR01004441">
    <property type="protein sequence ID" value="KKN08550.1"/>
    <property type="molecule type" value="Genomic_DNA"/>
</dbReference>
<keyword evidence="1" id="KW-0472">Membrane</keyword>
<evidence type="ECO:0000313" key="2">
    <source>
        <dbReference type="EMBL" id="KKN08550.1"/>
    </source>
</evidence>